<keyword evidence="3" id="KW-1185">Reference proteome</keyword>
<dbReference type="EMBL" id="MQUA01000013">
    <property type="protein sequence ID" value="PQB06221.1"/>
    <property type="molecule type" value="Genomic_DNA"/>
</dbReference>
<dbReference type="Gene3D" id="2.130.10.10">
    <property type="entry name" value="YVTN repeat-like/Quinoprotein amine dehydrogenase"/>
    <property type="match status" value="1"/>
</dbReference>
<dbReference type="PANTHER" id="PTHR31270:SF1">
    <property type="entry name" value="GLUTAMINYL-PEPTIDE CYCLOTRANSFERASE"/>
    <property type="match status" value="1"/>
</dbReference>
<keyword evidence="2" id="KW-0808">Transferase</keyword>
<dbReference type="SUPFAM" id="SSF50969">
    <property type="entry name" value="YVTN repeat-like/Quinoprotein amine dehydrogenase"/>
    <property type="match status" value="1"/>
</dbReference>
<proteinExistence type="predicted"/>
<accession>A0A2S7KUA3</accession>
<dbReference type="AlphaFoldDB" id="A0A2S7KUA3"/>
<reference evidence="2 3" key="1">
    <citation type="submission" date="2016-11" db="EMBL/GenBank/DDBJ databases">
        <title>Trade-off between light-utilization and light-protection in marine flavobacteria.</title>
        <authorList>
            <person name="Kumagai Y."/>
        </authorList>
    </citation>
    <scope>NUCLEOTIDE SEQUENCE [LARGE SCALE GENOMIC DNA]</scope>
    <source>
        <strain evidence="2 3">ATCC 700397</strain>
    </source>
</reference>
<dbReference type="Proteomes" id="UP000239522">
    <property type="component" value="Unassembled WGS sequence"/>
</dbReference>
<dbReference type="GO" id="GO:0016603">
    <property type="term" value="F:glutaminyl-peptide cyclotransferase activity"/>
    <property type="evidence" value="ECO:0007669"/>
    <property type="project" value="InterPro"/>
</dbReference>
<feature type="chain" id="PRO_5015553431" evidence="1">
    <location>
        <begin position="22"/>
        <end position="345"/>
    </location>
</feature>
<dbReference type="Pfam" id="PF05096">
    <property type="entry name" value="Glu_cyclase_2"/>
    <property type="match status" value="1"/>
</dbReference>
<evidence type="ECO:0000313" key="2">
    <source>
        <dbReference type="EMBL" id="PQB06221.1"/>
    </source>
</evidence>
<comment type="caution">
    <text evidence="2">The sequence shown here is derived from an EMBL/GenBank/DDBJ whole genome shotgun (WGS) entry which is preliminary data.</text>
</comment>
<name>A0A2S7KUA3_9FLAO</name>
<keyword evidence="1" id="KW-0732">Signal</keyword>
<dbReference type="PROSITE" id="PS51257">
    <property type="entry name" value="PROKAR_LIPOPROTEIN"/>
    <property type="match status" value="1"/>
</dbReference>
<organism evidence="2 3">
    <name type="scientific">Polaribacter filamentus</name>
    <dbReference type="NCBI Taxonomy" id="53483"/>
    <lineage>
        <taxon>Bacteria</taxon>
        <taxon>Pseudomonadati</taxon>
        <taxon>Bacteroidota</taxon>
        <taxon>Flavobacteriia</taxon>
        <taxon>Flavobacteriales</taxon>
        <taxon>Flavobacteriaceae</taxon>
    </lineage>
</organism>
<dbReference type="PANTHER" id="PTHR31270">
    <property type="entry name" value="GLUTAMINYL-PEPTIDE CYCLOTRANSFERASE"/>
    <property type="match status" value="1"/>
</dbReference>
<dbReference type="InterPro" id="IPR011044">
    <property type="entry name" value="Quino_amine_DH_bsu"/>
</dbReference>
<evidence type="ECO:0000313" key="3">
    <source>
        <dbReference type="Proteomes" id="UP000239522"/>
    </source>
</evidence>
<dbReference type="OrthoDB" id="9783700at2"/>
<evidence type="ECO:0000256" key="1">
    <source>
        <dbReference type="SAM" id="SignalP"/>
    </source>
</evidence>
<dbReference type="RefSeq" id="WP_104808476.1">
    <property type="nucleotide sequence ID" value="NZ_MQUA01000013.1"/>
</dbReference>
<feature type="signal peptide" evidence="1">
    <location>
        <begin position="1"/>
        <end position="21"/>
    </location>
</feature>
<dbReference type="InterPro" id="IPR007788">
    <property type="entry name" value="QCT"/>
</dbReference>
<sequence length="345" mass="39171">MKKLAVLITFLTLLFITSCNDGYKFTLNVVKKTTLNSSISITLKEKNDKPVDKVQFFVDGLEITADGNTATINTSDFGVGKHVVSALAFFPGKTKKVNNSFEVLADKAPAIYTYKIINSFPHDTEAYTQGLEYYNGFLYETTGKKGQSSLRKVEITTGKVLQKIALDNQYFGEGMTILNNKIYWLTWQAKKGFVYDLETFKLEKEFAFNKSEEGWGLTNNGTELIKSDGTNKIWFLDPVSFKEKKYLQVYTNKYALDNLNELEFIDNKIYANKYQQNVMVIIDVKTGAVLGVADLSDLKIEMEKTQKLVPEDEVLNGIAFDAENNRLFVTGKHWGKLFEIELIKK</sequence>
<protein>
    <submittedName>
        <fullName evidence="2">Glutamine cyclotransferase</fullName>
    </submittedName>
</protein>
<dbReference type="InterPro" id="IPR015943">
    <property type="entry name" value="WD40/YVTN_repeat-like_dom_sf"/>
</dbReference>
<gene>
    <name evidence="2" type="ORF">BST83_02735</name>
</gene>